<name>A0A8J9V4R3_9NEOP</name>
<proteinExistence type="predicted"/>
<feature type="region of interest" description="Disordered" evidence="1">
    <location>
        <begin position="1096"/>
        <end position="1230"/>
    </location>
</feature>
<reference evidence="2" key="1">
    <citation type="submission" date="2021-12" db="EMBL/GenBank/DDBJ databases">
        <authorList>
            <person name="Martin H S."/>
        </authorList>
    </citation>
    <scope>NUCLEOTIDE SEQUENCE</scope>
</reference>
<feature type="compositionally biased region" description="Basic and acidic residues" evidence="1">
    <location>
        <begin position="834"/>
        <end position="846"/>
    </location>
</feature>
<feature type="compositionally biased region" description="Low complexity" evidence="1">
    <location>
        <begin position="207"/>
        <end position="218"/>
    </location>
</feature>
<feature type="region of interest" description="Disordered" evidence="1">
    <location>
        <begin position="806"/>
        <end position="869"/>
    </location>
</feature>
<feature type="compositionally biased region" description="Polar residues" evidence="1">
    <location>
        <begin position="476"/>
        <end position="487"/>
    </location>
</feature>
<organism evidence="2 3">
    <name type="scientific">Brenthis ino</name>
    <name type="common">lesser marbled fritillary</name>
    <dbReference type="NCBI Taxonomy" id="405034"/>
    <lineage>
        <taxon>Eukaryota</taxon>
        <taxon>Metazoa</taxon>
        <taxon>Ecdysozoa</taxon>
        <taxon>Arthropoda</taxon>
        <taxon>Hexapoda</taxon>
        <taxon>Insecta</taxon>
        <taxon>Pterygota</taxon>
        <taxon>Neoptera</taxon>
        <taxon>Endopterygota</taxon>
        <taxon>Lepidoptera</taxon>
        <taxon>Glossata</taxon>
        <taxon>Ditrysia</taxon>
        <taxon>Papilionoidea</taxon>
        <taxon>Nymphalidae</taxon>
        <taxon>Heliconiinae</taxon>
        <taxon>Argynnini</taxon>
        <taxon>Brenthis</taxon>
    </lineage>
</organism>
<feature type="compositionally biased region" description="Basic and acidic residues" evidence="1">
    <location>
        <begin position="1034"/>
        <end position="1050"/>
    </location>
</feature>
<feature type="region of interest" description="Disordered" evidence="1">
    <location>
        <begin position="893"/>
        <end position="953"/>
    </location>
</feature>
<feature type="region of interest" description="Disordered" evidence="1">
    <location>
        <begin position="182"/>
        <end position="232"/>
    </location>
</feature>
<dbReference type="OrthoDB" id="7743577at2759"/>
<feature type="region of interest" description="Disordered" evidence="1">
    <location>
        <begin position="1010"/>
        <end position="1050"/>
    </location>
</feature>
<feature type="compositionally biased region" description="Basic and acidic residues" evidence="1">
    <location>
        <begin position="488"/>
        <end position="498"/>
    </location>
</feature>
<feature type="region of interest" description="Disordered" evidence="1">
    <location>
        <begin position="1272"/>
        <end position="1302"/>
    </location>
</feature>
<feature type="compositionally biased region" description="Basic residues" evidence="1">
    <location>
        <begin position="1107"/>
        <end position="1120"/>
    </location>
</feature>
<evidence type="ECO:0000256" key="1">
    <source>
        <dbReference type="SAM" id="MobiDB-lite"/>
    </source>
</evidence>
<keyword evidence="3" id="KW-1185">Reference proteome</keyword>
<evidence type="ECO:0000313" key="3">
    <source>
        <dbReference type="Proteomes" id="UP000838878"/>
    </source>
</evidence>
<feature type="non-terminal residue" evidence="2">
    <location>
        <position position="1440"/>
    </location>
</feature>
<dbReference type="EMBL" id="OV170229">
    <property type="protein sequence ID" value="CAH0731272.1"/>
    <property type="molecule type" value="Genomic_DNA"/>
</dbReference>
<feature type="compositionally biased region" description="Basic and acidic residues" evidence="1">
    <location>
        <begin position="183"/>
        <end position="206"/>
    </location>
</feature>
<feature type="compositionally biased region" description="Basic and acidic residues" evidence="1">
    <location>
        <begin position="1175"/>
        <end position="1190"/>
    </location>
</feature>
<feature type="compositionally biased region" description="Basic and acidic residues" evidence="1">
    <location>
        <begin position="1200"/>
        <end position="1219"/>
    </location>
</feature>
<feature type="compositionally biased region" description="Polar residues" evidence="1">
    <location>
        <begin position="1128"/>
        <end position="1137"/>
    </location>
</feature>
<feature type="region of interest" description="Disordered" evidence="1">
    <location>
        <begin position="476"/>
        <end position="499"/>
    </location>
</feature>
<accession>A0A8J9V4R3</accession>
<sequence length="1440" mass="161547">MPVGYKYHVEWGMLLYCHPIQSRWGRVRHASPALREALRLLRDAWPEPRALTDRWKAVSEDSCRSFEKNVRNMWGNEVPARASASPGLLRRRYSVPETIMRKYRLAQQRSEGEGDETGRWSASGAAAGTRNSCAWCGARAGARREREHMRKSALLRLWGRAGASPARTCPCVPCPPCGTRSLDASHSELHSSPRRLRLDSRDRHSDGSSGSPARAASSCTDPIPDIAREASPRRITETRIVRTPVDSPVFHIDTTDRSLTSSSDVFTTSMPTMKENVYKPTEPYTRISTSEHIDGRVSERSVSAENDESNIVPYARPLTLETPSYDVLEIIVSETVDVRPIPALKNGSPEKIVPPGNIQQLKNPVSNSKKSNMDLDEYVSNILVESLNSLTDQLESMNASIGSDRKLSIVEKEIKVKLQNTGVNTIVHLSPTSNNQIIFGNEELYESDGRRDNCNNPHDSGGVNIREDALSIETNNNLTSADSLRNNDTARSHDKSKSENFLNISNETVNKAVLQQIQKLFQEDLQNIEPEMNSPDGPLPGISHIEISNVDVFIDNNGGSYSNSDTIEMQTKRNSGIQVLGGVGTGNYYQEADDNAIVPRFSAFPHTESMEVNTSSSEDAELLGSECTSLVDSLDDPNSPRSILLRRSYSNNKRSELVRSAIDVLDLLPEDANQSRTNSPKEKGESFFVRIRDDDCDCEKENIVVADHMPETIKQRLYRRHRKREMRMECARRSKVKQLKRDLESQNRKEIYKTKREIERECMVIINSVIDDVIAKIAQDEYKCMRISQKGKLVATKSDENLLKKQWKKDSENNNNRSSRKLIKNNISHSCSDNLDKDNRKSERLIRGKLSLQTHPPLSPDDSGPKRIYQKSEIHDGNKCIEILEILEYVNSSQNSDTTTSDENHNLSSRNRKSRIPVPVNEKVQRTPKVSSQRNHKSNNSRRTPPILSRDRNGKSHLLANMLFDALSDENSAHDIPSRRASVPCESRARSNSLRFKNVFDIIPEERSSLSLESTGDDSAYNRRASAPSLSEFHSTDQDEKRPAESKKYREMRCADMKNAGTSPMPDVYRAQLVNVGAMTSPIRKSAGTSPIRITSGESRIHSEPAHKHHQQPKLAKRVQKHEEGSSRQKSVSSQYEPTRRLRGGHSGNDAIPSIFRLKRGKRNNKQSLESNSVSERRSSGEASVGERAKNRSRNILGLPRKEKNGEERKQKGLEGREGEGEEWSSSESSGSLLCSLAPAWLTARRRRRRAAPSGEWAVTVAGSCPAALPNDVEMRLRFPDPRRRNSTSSEQTPRPPPPLPSACHRAVDCGAQCTQGGRTRRGIDDASRLTLTVKKEASDSSIVASKSVKKSSDLLPDLHTYRASRSKTRSSVKTRRGYSLHCWLPEDEPTPIRARNGLAVEGNAIVPHRKPRVPSMSERDLTRGLPSRHYLPLHLRNIF</sequence>
<feature type="compositionally biased region" description="Basic and acidic residues" evidence="1">
    <location>
        <begin position="1273"/>
        <end position="1284"/>
    </location>
</feature>
<evidence type="ECO:0000313" key="2">
    <source>
        <dbReference type="EMBL" id="CAH0731272.1"/>
    </source>
</evidence>
<gene>
    <name evidence="2" type="ORF">BINO364_LOCUS16167</name>
</gene>
<protein>
    <submittedName>
        <fullName evidence="2">Uncharacterized protein</fullName>
    </submittedName>
</protein>
<dbReference type="Proteomes" id="UP000838878">
    <property type="component" value="Chromosome 9"/>
</dbReference>